<sequence length="208" mass="24294">MQHQLCFTSWQRPFDYHQKIFPTKQCWRIVAVLAGLFFLAISPYTHADQSSAAVAQSTAEGDTGNKPLRKLSPKQFYVEVEIPGNYNISILFDTGLSTNKSSKDYQPEIKKFMEREREVLTLFKKEVEGEINIYSVGDNKFVHKIKIPTENDYFNGDETAYLINRAEAGQYYASFWLDRGRYIMIPDIYSHHPDFVEYTFYFVRLHGK</sequence>
<proteinExistence type="predicted"/>
<evidence type="ECO:0000313" key="1">
    <source>
        <dbReference type="EMBL" id="SBM15044.1"/>
    </source>
</evidence>
<reference evidence="1 2" key="1">
    <citation type="submission" date="2016-05" db="EMBL/GenBank/DDBJ databases">
        <authorList>
            <consortium name="Pathogen Informatics"/>
        </authorList>
    </citation>
    <scope>NUCLEOTIDE SEQUENCE [LARGE SCALE GENOMIC DNA]</scope>
    <source>
        <strain evidence="1 2">2880STDY5682802</strain>
    </source>
</reference>
<comment type="caution">
    <text evidence="1">The sequence shown here is derived from an EMBL/GenBank/DDBJ whole genome shotgun (WGS) entry which is preliminary data.</text>
</comment>
<gene>
    <name evidence="1" type="ORF">SAMEA2273876_02744</name>
</gene>
<dbReference type="RefSeq" id="WP_064385008.1">
    <property type="nucleotide sequence ID" value="NZ_CP172746.1"/>
</dbReference>
<evidence type="ECO:0000313" key="2">
    <source>
        <dbReference type="Proteomes" id="UP000078124"/>
    </source>
</evidence>
<dbReference type="EMBL" id="FLAC01000010">
    <property type="protein sequence ID" value="SBM15044.1"/>
    <property type="molecule type" value="Genomic_DNA"/>
</dbReference>
<protein>
    <submittedName>
        <fullName evidence="1">Uncharacterized protein</fullName>
    </submittedName>
</protein>
<name>A0A8G2A5Z1_RAOPL</name>
<organism evidence="1 2">
    <name type="scientific">Raoultella planticola</name>
    <name type="common">Klebsiella planticola</name>
    <dbReference type="NCBI Taxonomy" id="575"/>
    <lineage>
        <taxon>Bacteria</taxon>
        <taxon>Pseudomonadati</taxon>
        <taxon>Pseudomonadota</taxon>
        <taxon>Gammaproteobacteria</taxon>
        <taxon>Enterobacterales</taxon>
        <taxon>Enterobacteriaceae</taxon>
        <taxon>Klebsiella/Raoultella group</taxon>
        <taxon>Raoultella</taxon>
    </lineage>
</organism>
<dbReference type="AlphaFoldDB" id="A0A8G2A5Z1"/>
<dbReference type="Proteomes" id="UP000078124">
    <property type="component" value="Unassembled WGS sequence"/>
</dbReference>
<accession>A0A8G2A5Z1</accession>